<dbReference type="InterPro" id="IPR012338">
    <property type="entry name" value="Beta-lactam/transpept-like"/>
</dbReference>
<dbReference type="SUPFAM" id="SSF56601">
    <property type="entry name" value="beta-lactamase/transpeptidase-like"/>
    <property type="match status" value="1"/>
</dbReference>
<comment type="caution">
    <text evidence="2">The sequence shown here is derived from an EMBL/GenBank/DDBJ whole genome shotgun (WGS) entry which is preliminary data.</text>
</comment>
<evidence type="ECO:0000313" key="3">
    <source>
        <dbReference type="Proteomes" id="UP001596011"/>
    </source>
</evidence>
<evidence type="ECO:0000259" key="1">
    <source>
        <dbReference type="Pfam" id="PF00144"/>
    </source>
</evidence>
<dbReference type="Pfam" id="PF00144">
    <property type="entry name" value="Beta-lactamase"/>
    <property type="match status" value="1"/>
</dbReference>
<organism evidence="2 3">
    <name type="scientific">Promicromonospora alba</name>
    <dbReference type="NCBI Taxonomy" id="1616110"/>
    <lineage>
        <taxon>Bacteria</taxon>
        <taxon>Bacillati</taxon>
        <taxon>Actinomycetota</taxon>
        <taxon>Actinomycetes</taxon>
        <taxon>Micrococcales</taxon>
        <taxon>Promicromonosporaceae</taxon>
        <taxon>Promicromonospora</taxon>
    </lineage>
</organism>
<evidence type="ECO:0000313" key="2">
    <source>
        <dbReference type="EMBL" id="MFC4630129.1"/>
    </source>
</evidence>
<keyword evidence="3" id="KW-1185">Reference proteome</keyword>
<dbReference type="GO" id="GO:0016787">
    <property type="term" value="F:hydrolase activity"/>
    <property type="evidence" value="ECO:0007669"/>
    <property type="project" value="UniProtKB-KW"/>
</dbReference>
<dbReference type="Proteomes" id="UP001596011">
    <property type="component" value="Unassembled WGS sequence"/>
</dbReference>
<dbReference type="Gene3D" id="3.40.710.10">
    <property type="entry name" value="DD-peptidase/beta-lactamase superfamily"/>
    <property type="match status" value="1"/>
</dbReference>
<feature type="domain" description="Beta-lactamase-related" evidence="1">
    <location>
        <begin position="8"/>
        <end position="77"/>
    </location>
</feature>
<dbReference type="EMBL" id="JBHSFI010000005">
    <property type="protein sequence ID" value="MFC4630129.1"/>
    <property type="molecule type" value="Genomic_DNA"/>
</dbReference>
<accession>A0ABV9HJM7</accession>
<sequence>MRDATRVQSAGRPFIGPDPRARWGTGFMIDSAARPMAGPGGFGHDGMGGQLAFADPARRLSFAYHTAQPSNDPQDGRAEALCTALRAAL</sequence>
<dbReference type="RefSeq" id="WP_377137534.1">
    <property type="nucleotide sequence ID" value="NZ_JBHSFI010000005.1"/>
</dbReference>
<dbReference type="InterPro" id="IPR001466">
    <property type="entry name" value="Beta-lactam-related"/>
</dbReference>
<reference evidence="3" key="1">
    <citation type="journal article" date="2019" name="Int. J. Syst. Evol. Microbiol.">
        <title>The Global Catalogue of Microorganisms (GCM) 10K type strain sequencing project: providing services to taxonomists for standard genome sequencing and annotation.</title>
        <authorList>
            <consortium name="The Broad Institute Genomics Platform"/>
            <consortium name="The Broad Institute Genome Sequencing Center for Infectious Disease"/>
            <person name="Wu L."/>
            <person name="Ma J."/>
        </authorList>
    </citation>
    <scope>NUCLEOTIDE SEQUENCE [LARGE SCALE GENOMIC DNA]</scope>
    <source>
        <strain evidence="3">CCUG 42722</strain>
    </source>
</reference>
<gene>
    <name evidence="2" type="ORF">ACFO6V_17910</name>
</gene>
<protein>
    <submittedName>
        <fullName evidence="2">Serine hydrolase</fullName>
    </submittedName>
</protein>
<proteinExistence type="predicted"/>
<name>A0ABV9HJM7_9MICO</name>
<keyword evidence="2" id="KW-0378">Hydrolase</keyword>